<dbReference type="GO" id="GO:0003924">
    <property type="term" value="F:GTPase activity"/>
    <property type="evidence" value="ECO:0007669"/>
    <property type="project" value="UniProtKB-UniRule"/>
</dbReference>
<dbReference type="Gene3D" id="3.40.50.300">
    <property type="entry name" value="P-loop containing nucleotide triphosphate hydrolases"/>
    <property type="match status" value="1"/>
</dbReference>
<proteinExistence type="inferred from homology"/>
<keyword evidence="8 9" id="KW-0342">GTP-binding</keyword>
<sequence length="430" mass="47890">MFIDKAKVFVKSGKGGDGAISFRREKYVPLGGPDGGDGGKGGSIIFQVETGITTLLDFKYKKKFIAEEGQNGGGQKCYGKDGKDLYIKVPMGTIIREAESNKVIADLSHKGQELILLRGGKGGKGNVKFATATKQAPHYAEPGMPGDELNIILELKLLADVGLLGFPNVGKSTFLSMTTKAKPKIANYHFTTLKPNLGVVAVEGIEPFVMADIPGIIEGAAEGVGLGIQFLKHIERTRLLIHIVDISGIEGRDPFEDFVKINEELKKYSVKLWDRPQIVVANKTDMLYDEEIFEDFKKRVQEMGFDKVFKMSAATNEGVDAVMKEAARMLKEIPVKELEISEDERYIPEEKRFTYDIHVENNAEEGYDVYIVEGTFVDRLLSAVNVNDADSLRYFHKVLRNKGILDEIREMGIKDGDMVRLNDFEFEYVL</sequence>
<dbReference type="Pfam" id="PF01018">
    <property type="entry name" value="GTP1_OBG"/>
    <property type="match status" value="1"/>
</dbReference>
<keyword evidence="4 9" id="KW-0479">Metal-binding</keyword>
<dbReference type="Proteomes" id="UP000656077">
    <property type="component" value="Unassembled WGS sequence"/>
</dbReference>
<feature type="domain" description="Obg" evidence="12">
    <location>
        <begin position="1"/>
        <end position="158"/>
    </location>
</feature>
<dbReference type="NCBIfam" id="NF008954">
    <property type="entry name" value="PRK12296.1"/>
    <property type="match status" value="1"/>
</dbReference>
<comment type="caution">
    <text evidence="13">The sequence shown here is derived from an EMBL/GenBank/DDBJ whole genome shotgun (WGS) entry which is preliminary data.</text>
</comment>
<dbReference type="InterPro" id="IPR036726">
    <property type="entry name" value="GTP1_OBG_dom_sf"/>
</dbReference>
<comment type="subcellular location">
    <subcellularLocation>
        <location evidence="9">Cytoplasm</location>
    </subcellularLocation>
</comment>
<evidence type="ECO:0000259" key="12">
    <source>
        <dbReference type="PROSITE" id="PS51883"/>
    </source>
</evidence>
<dbReference type="SUPFAM" id="SSF52540">
    <property type="entry name" value="P-loop containing nucleoside triphosphate hydrolases"/>
    <property type="match status" value="1"/>
</dbReference>
<dbReference type="PIRSF" id="PIRSF002401">
    <property type="entry name" value="GTP_bd_Obg/CgtA"/>
    <property type="match status" value="1"/>
</dbReference>
<comment type="cofactor">
    <cofactor evidence="1 9">
        <name>Mg(2+)</name>
        <dbReference type="ChEBI" id="CHEBI:18420"/>
    </cofactor>
</comment>
<evidence type="ECO:0000256" key="7">
    <source>
        <dbReference type="ARBA" id="ARBA00022842"/>
    </source>
</evidence>
<evidence type="ECO:0000313" key="13">
    <source>
        <dbReference type="EMBL" id="MVX65233.1"/>
    </source>
</evidence>
<feature type="binding site" evidence="9">
    <location>
        <begin position="190"/>
        <end position="194"/>
    </location>
    <ligand>
        <name>GTP</name>
        <dbReference type="ChEBI" id="CHEBI:37565"/>
    </ligand>
</feature>
<feature type="domain" description="OCT" evidence="11">
    <location>
        <begin position="345"/>
        <end position="430"/>
    </location>
</feature>
<evidence type="ECO:0000256" key="9">
    <source>
        <dbReference type="HAMAP-Rule" id="MF_01454"/>
    </source>
</evidence>
<protein>
    <recommendedName>
        <fullName evidence="9">GTPase Obg</fullName>
        <ecNumber evidence="9">3.6.5.-</ecNumber>
    </recommendedName>
    <alternativeName>
        <fullName evidence="9">GTP-binding protein Obg</fullName>
    </alternativeName>
</protein>
<gene>
    <name evidence="13" type="primary">obgE</name>
    <name evidence="9" type="synonym">obg</name>
    <name evidence="13" type="ORF">GKZ28_16195</name>
</gene>
<dbReference type="InterPro" id="IPR036346">
    <property type="entry name" value="GTP-bd_prot_GTP1/OBG_C_sf"/>
</dbReference>
<evidence type="ECO:0000256" key="1">
    <source>
        <dbReference type="ARBA" id="ARBA00001946"/>
    </source>
</evidence>
<feature type="binding site" evidence="9">
    <location>
        <begin position="282"/>
        <end position="285"/>
    </location>
    <ligand>
        <name>GTP</name>
        <dbReference type="ChEBI" id="CHEBI:37565"/>
    </ligand>
</feature>
<feature type="binding site" evidence="9">
    <location>
        <begin position="165"/>
        <end position="172"/>
    </location>
    <ligand>
        <name>GTP</name>
        <dbReference type="ChEBI" id="CHEBI:37565"/>
    </ligand>
</feature>
<dbReference type="PROSITE" id="PS51883">
    <property type="entry name" value="OBG"/>
    <property type="match status" value="1"/>
</dbReference>
<evidence type="ECO:0000256" key="8">
    <source>
        <dbReference type="ARBA" id="ARBA00023134"/>
    </source>
</evidence>
<dbReference type="GO" id="GO:0005525">
    <property type="term" value="F:GTP binding"/>
    <property type="evidence" value="ECO:0007669"/>
    <property type="project" value="UniProtKB-UniRule"/>
</dbReference>
<reference evidence="13" key="1">
    <citation type="submission" date="2019-12" db="EMBL/GenBank/DDBJ databases">
        <title>Microbes associate with the intestines of laboratory mice.</title>
        <authorList>
            <person name="Navarre W."/>
            <person name="Wong E."/>
        </authorList>
    </citation>
    <scope>NUCLEOTIDE SEQUENCE</scope>
    <source>
        <strain evidence="13">NM79_F5</strain>
    </source>
</reference>
<dbReference type="RefSeq" id="WP_160360002.1">
    <property type="nucleotide sequence ID" value="NZ_WSRQ01000028.1"/>
</dbReference>
<dbReference type="NCBIfam" id="TIGR03595">
    <property type="entry name" value="Obg_CgtA_exten"/>
    <property type="match status" value="1"/>
</dbReference>
<dbReference type="Pfam" id="PF09269">
    <property type="entry name" value="DUF1967"/>
    <property type="match status" value="1"/>
</dbReference>
<dbReference type="InterPro" id="IPR006073">
    <property type="entry name" value="GTP-bd"/>
</dbReference>
<dbReference type="InterPro" id="IPR006169">
    <property type="entry name" value="GTP1_OBG_dom"/>
</dbReference>
<evidence type="ECO:0000256" key="6">
    <source>
        <dbReference type="ARBA" id="ARBA00022801"/>
    </source>
</evidence>
<dbReference type="PROSITE" id="PS51710">
    <property type="entry name" value="G_OBG"/>
    <property type="match status" value="1"/>
</dbReference>
<dbReference type="HAMAP" id="MF_01454">
    <property type="entry name" value="GTPase_Obg"/>
    <property type="match status" value="1"/>
</dbReference>
<evidence type="ECO:0000259" key="11">
    <source>
        <dbReference type="PROSITE" id="PS51881"/>
    </source>
</evidence>
<keyword evidence="7 9" id="KW-0460">Magnesium</keyword>
<organism evidence="13 14">
    <name type="scientific">Clostridium chromiireducens</name>
    <dbReference type="NCBI Taxonomy" id="225345"/>
    <lineage>
        <taxon>Bacteria</taxon>
        <taxon>Bacillati</taxon>
        <taxon>Bacillota</taxon>
        <taxon>Clostridia</taxon>
        <taxon>Eubacteriales</taxon>
        <taxon>Clostridiaceae</taxon>
        <taxon>Clostridium</taxon>
    </lineage>
</organism>
<dbReference type="NCBIfam" id="NF008956">
    <property type="entry name" value="PRK12299.1"/>
    <property type="match status" value="1"/>
</dbReference>
<dbReference type="PANTHER" id="PTHR11702:SF31">
    <property type="entry name" value="MITOCHONDRIAL RIBOSOME-ASSOCIATED GTPASE 2"/>
    <property type="match status" value="1"/>
</dbReference>
<comment type="similarity">
    <text evidence="2 9">Belongs to the TRAFAC class OBG-HflX-like GTPase superfamily. OBG GTPase family.</text>
</comment>
<dbReference type="InterPro" id="IPR014100">
    <property type="entry name" value="GTP-bd_Obg/CgtA"/>
</dbReference>
<keyword evidence="6 9" id="KW-0378">Hydrolase</keyword>
<comment type="subunit">
    <text evidence="9">Monomer.</text>
</comment>
<comment type="function">
    <text evidence="9">An essential GTPase which binds GTP, GDP and possibly (p)ppGpp with moderate affinity, with high nucleotide exchange rates and a fairly low GTP hydrolysis rate. Plays a role in control of the cell cycle, stress response, ribosome biogenesis and in those bacteria that undergo differentiation, in morphogenesis control.</text>
</comment>
<evidence type="ECO:0000256" key="2">
    <source>
        <dbReference type="ARBA" id="ARBA00007699"/>
    </source>
</evidence>
<dbReference type="InterPro" id="IPR027417">
    <property type="entry name" value="P-loop_NTPase"/>
</dbReference>
<dbReference type="InterPro" id="IPR015349">
    <property type="entry name" value="OCT_dom"/>
</dbReference>
<keyword evidence="3 9" id="KW-0963">Cytoplasm</keyword>
<dbReference type="PROSITE" id="PS00905">
    <property type="entry name" value="GTP1_OBG"/>
    <property type="match status" value="1"/>
</dbReference>
<dbReference type="PANTHER" id="PTHR11702">
    <property type="entry name" value="DEVELOPMENTALLY REGULATED GTP-BINDING PROTEIN-RELATED"/>
    <property type="match status" value="1"/>
</dbReference>
<dbReference type="Pfam" id="PF01926">
    <property type="entry name" value="MMR_HSR1"/>
    <property type="match status" value="1"/>
</dbReference>
<dbReference type="EMBL" id="WSRQ01000028">
    <property type="protein sequence ID" value="MVX65233.1"/>
    <property type="molecule type" value="Genomic_DNA"/>
</dbReference>
<feature type="binding site" evidence="9">
    <location>
        <position position="192"/>
    </location>
    <ligand>
        <name>Mg(2+)</name>
        <dbReference type="ChEBI" id="CHEBI:18420"/>
    </ligand>
</feature>
<evidence type="ECO:0000313" key="14">
    <source>
        <dbReference type="Proteomes" id="UP000656077"/>
    </source>
</evidence>
<evidence type="ECO:0000256" key="4">
    <source>
        <dbReference type="ARBA" id="ARBA00022723"/>
    </source>
</evidence>
<dbReference type="GO" id="GO:0005737">
    <property type="term" value="C:cytoplasm"/>
    <property type="evidence" value="ECO:0007669"/>
    <property type="project" value="UniProtKB-SubCell"/>
</dbReference>
<dbReference type="InterPro" id="IPR006074">
    <property type="entry name" value="GTP1-OBG_CS"/>
</dbReference>
<dbReference type="CDD" id="cd01898">
    <property type="entry name" value="Obg"/>
    <property type="match status" value="1"/>
</dbReference>
<dbReference type="Gene3D" id="3.30.300.350">
    <property type="entry name" value="GTP-binding protein OBG, C-terminal domain"/>
    <property type="match status" value="1"/>
</dbReference>
<dbReference type="InterPro" id="IPR045086">
    <property type="entry name" value="OBG_GTPase"/>
</dbReference>
<dbReference type="EC" id="3.6.5.-" evidence="9"/>
<dbReference type="GO" id="GO:0042254">
    <property type="term" value="P:ribosome biogenesis"/>
    <property type="evidence" value="ECO:0007669"/>
    <property type="project" value="UniProtKB-UniRule"/>
</dbReference>
<dbReference type="NCBIfam" id="NF008955">
    <property type="entry name" value="PRK12297.1"/>
    <property type="match status" value="1"/>
</dbReference>
<feature type="domain" description="OBG-type G" evidence="10">
    <location>
        <begin position="159"/>
        <end position="331"/>
    </location>
</feature>
<dbReference type="SUPFAM" id="SSF82051">
    <property type="entry name" value="Obg GTP-binding protein N-terminal domain"/>
    <property type="match status" value="1"/>
</dbReference>
<dbReference type="NCBIfam" id="TIGR02729">
    <property type="entry name" value="Obg_CgtA"/>
    <property type="match status" value="1"/>
</dbReference>
<feature type="binding site" evidence="9">
    <location>
        <begin position="312"/>
        <end position="314"/>
    </location>
    <ligand>
        <name>GTP</name>
        <dbReference type="ChEBI" id="CHEBI:37565"/>
    </ligand>
</feature>
<dbReference type="GO" id="GO:0000287">
    <property type="term" value="F:magnesium ion binding"/>
    <property type="evidence" value="ECO:0007669"/>
    <property type="project" value="InterPro"/>
</dbReference>
<dbReference type="PRINTS" id="PR00326">
    <property type="entry name" value="GTP1OBG"/>
</dbReference>
<dbReference type="Gene3D" id="2.70.210.12">
    <property type="entry name" value="GTP1/OBG domain"/>
    <property type="match status" value="1"/>
</dbReference>
<dbReference type="InterPro" id="IPR031167">
    <property type="entry name" value="G_OBG"/>
</dbReference>
<evidence type="ECO:0000259" key="10">
    <source>
        <dbReference type="PROSITE" id="PS51710"/>
    </source>
</evidence>
<evidence type="ECO:0000256" key="5">
    <source>
        <dbReference type="ARBA" id="ARBA00022741"/>
    </source>
</evidence>
<keyword evidence="5 9" id="KW-0547">Nucleotide-binding</keyword>
<dbReference type="FunFam" id="2.70.210.12:FF:000001">
    <property type="entry name" value="GTPase Obg"/>
    <property type="match status" value="1"/>
</dbReference>
<dbReference type="SUPFAM" id="SSF102741">
    <property type="entry name" value="Obg GTP-binding protein C-terminal domain"/>
    <property type="match status" value="1"/>
</dbReference>
<feature type="binding site" evidence="9">
    <location>
        <begin position="212"/>
        <end position="215"/>
    </location>
    <ligand>
        <name>GTP</name>
        <dbReference type="ChEBI" id="CHEBI:37565"/>
    </ligand>
</feature>
<dbReference type="PROSITE" id="PS51881">
    <property type="entry name" value="OCT"/>
    <property type="match status" value="1"/>
</dbReference>
<feature type="binding site" evidence="9">
    <location>
        <position position="172"/>
    </location>
    <ligand>
        <name>Mg(2+)</name>
        <dbReference type="ChEBI" id="CHEBI:18420"/>
    </ligand>
</feature>
<dbReference type="AlphaFoldDB" id="A0A964RPJ4"/>
<evidence type="ECO:0000256" key="3">
    <source>
        <dbReference type="ARBA" id="ARBA00022490"/>
    </source>
</evidence>
<accession>A0A964RPJ4</accession>
<name>A0A964RPJ4_9CLOT</name>